<dbReference type="PROSITE" id="PS51831">
    <property type="entry name" value="HD"/>
    <property type="match status" value="1"/>
</dbReference>
<dbReference type="OrthoDB" id="247014at2"/>
<proteinExistence type="predicted"/>
<accession>A0A7G8TG23</accession>
<dbReference type="Pfam" id="PF01966">
    <property type="entry name" value="HD"/>
    <property type="match status" value="1"/>
</dbReference>
<feature type="domain" description="HD" evidence="1">
    <location>
        <begin position="38"/>
        <end position="140"/>
    </location>
</feature>
<keyword evidence="4" id="KW-1185">Reference proteome</keyword>
<evidence type="ECO:0000313" key="2">
    <source>
        <dbReference type="EMBL" id="MVB09869.1"/>
    </source>
</evidence>
<sequence length="224" mass="25093">MPKYTHITFEQILKNDEIKAYIETGNRNLGEIGFTEHGFPHAKRSANYAGNILEQLGFDGRTCELARIAGYMHDIGNVVNRYNHAHSGALMAFNILNRMNMPPEEVALISAAIGNHDEGTAAAVSPIAAALILSDKGDVRRTRVRDRETVTADIHDRVNYAVEHAATEIDAERKTVTLNITIDTSICPVMEYFEIFMTRMVLCRQAAQYLGLQFELIINETRLL</sequence>
<evidence type="ECO:0000313" key="3">
    <source>
        <dbReference type="EMBL" id="QNK42564.1"/>
    </source>
</evidence>
<dbReference type="AlphaFoldDB" id="A0A6N8HW23"/>
<organism evidence="2 4">
    <name type="scientific">Caproicibacter fermentans</name>
    <dbReference type="NCBI Taxonomy" id="2576756"/>
    <lineage>
        <taxon>Bacteria</taxon>
        <taxon>Bacillati</taxon>
        <taxon>Bacillota</taxon>
        <taxon>Clostridia</taxon>
        <taxon>Eubacteriales</taxon>
        <taxon>Acutalibacteraceae</taxon>
        <taxon>Caproicibacter</taxon>
    </lineage>
</organism>
<dbReference type="SUPFAM" id="SSF109604">
    <property type="entry name" value="HD-domain/PDEase-like"/>
    <property type="match status" value="1"/>
</dbReference>
<gene>
    <name evidence="2" type="ORF">CAFE_05340</name>
    <name evidence="3" type="ORF">HCR03_08150</name>
</gene>
<name>A0A6N8HW23_9FIRM</name>
<reference evidence="3 5" key="2">
    <citation type="submission" date="2020-08" db="EMBL/GenBank/DDBJ databases">
        <title>The isolate Caproiciproducens sp. 7D4C2 produces n-caproate at mildly acidic conditions from hexoses: genome and rBOX comparison with related strains and chain-elongating bacteria.</title>
        <authorList>
            <person name="Esquivel-Elizondo S."/>
            <person name="Bagci C."/>
            <person name="Temovska M."/>
            <person name="Jeon B.S."/>
            <person name="Bessarab I."/>
            <person name="Williams R.B.H."/>
            <person name="Huson D.H."/>
            <person name="Angenent L.T."/>
        </authorList>
    </citation>
    <scope>NUCLEOTIDE SEQUENCE [LARGE SCALE GENOMIC DNA]</scope>
    <source>
        <strain evidence="3 5">7D4C2</strain>
    </source>
</reference>
<dbReference type="KEGG" id="cfem:HCR03_08150"/>
<dbReference type="Gene3D" id="1.10.3210.10">
    <property type="entry name" value="Hypothetical protein af1432"/>
    <property type="match status" value="1"/>
</dbReference>
<reference evidence="2 4" key="1">
    <citation type="submission" date="2019-09" db="EMBL/GenBank/DDBJ databases">
        <title>Genome sequence of Clostridium sp. EA1.</title>
        <authorList>
            <person name="Poehlein A."/>
            <person name="Bengelsdorf F.R."/>
            <person name="Daniel R."/>
        </authorList>
    </citation>
    <scope>NUCLEOTIDE SEQUENCE [LARGE SCALE GENOMIC DNA]</scope>
    <source>
        <strain evidence="2 4">EA1</strain>
    </source>
</reference>
<dbReference type="InterPro" id="IPR006674">
    <property type="entry name" value="HD_domain"/>
</dbReference>
<dbReference type="CDD" id="cd00077">
    <property type="entry name" value="HDc"/>
    <property type="match status" value="1"/>
</dbReference>
<protein>
    <submittedName>
        <fullName evidence="3">HD domain-containing protein</fullName>
    </submittedName>
</protein>
<dbReference type="EMBL" id="VWXL01000014">
    <property type="protein sequence ID" value="MVB09869.1"/>
    <property type="molecule type" value="Genomic_DNA"/>
</dbReference>
<dbReference type="SMART" id="SM00471">
    <property type="entry name" value="HDc"/>
    <property type="match status" value="1"/>
</dbReference>
<evidence type="ECO:0000313" key="4">
    <source>
        <dbReference type="Proteomes" id="UP000469440"/>
    </source>
</evidence>
<evidence type="ECO:0000259" key="1">
    <source>
        <dbReference type="PROSITE" id="PS51831"/>
    </source>
</evidence>
<dbReference type="Proteomes" id="UP000469440">
    <property type="component" value="Unassembled WGS sequence"/>
</dbReference>
<evidence type="ECO:0000313" key="5">
    <source>
        <dbReference type="Proteomes" id="UP000515909"/>
    </source>
</evidence>
<dbReference type="EMBL" id="CP060286">
    <property type="protein sequence ID" value="QNK42564.1"/>
    <property type="molecule type" value="Genomic_DNA"/>
</dbReference>
<dbReference type="InterPro" id="IPR003607">
    <property type="entry name" value="HD/PDEase_dom"/>
</dbReference>
<dbReference type="Proteomes" id="UP000515909">
    <property type="component" value="Chromosome"/>
</dbReference>
<accession>A0A6N8HW23</accession>